<keyword evidence="2" id="KW-1133">Transmembrane helix</keyword>
<feature type="compositionally biased region" description="Basic and acidic residues" evidence="1">
    <location>
        <begin position="809"/>
        <end position="825"/>
    </location>
</feature>
<accession>U1GSP5</accession>
<keyword evidence="2" id="KW-0812">Transmembrane</keyword>
<evidence type="ECO:0000313" key="4">
    <source>
        <dbReference type="Proteomes" id="UP000019373"/>
    </source>
</evidence>
<dbReference type="HOGENOM" id="CLU_015639_1_0_1"/>
<dbReference type="OrthoDB" id="4153679at2759"/>
<dbReference type="OMA" id="ARTICIR"/>
<dbReference type="AlphaFoldDB" id="U1GSP5"/>
<name>U1GSP5_ENDPU</name>
<feature type="region of interest" description="Disordered" evidence="1">
    <location>
        <begin position="809"/>
        <end position="834"/>
    </location>
</feature>
<feature type="transmembrane region" description="Helical" evidence="2">
    <location>
        <begin position="205"/>
        <end position="223"/>
    </location>
</feature>
<dbReference type="Proteomes" id="UP000019373">
    <property type="component" value="Unassembled WGS sequence"/>
</dbReference>
<sequence>MERTPRKMFSNPTSQLPQETFNPSMHEINTVQSSAAEDESVLKTHRRAEYSEPLLKKPQNDDLEEALQAPQHISWAYKSKQINKKLGLLSMVTLVIGTLVILASLLFVSFLWLSDVNNRTWQVVASRNWMTRCVSLTALALRTTISMQAMISTSMLAGLALERKSVLSMHLASTSAMRNINNGPLYLAWCTSKALLKMEKPWKQIFLPSILILLFVTTFLSQFTSTILLSDLSLTPVLGLPTSTTLSSHFIYNTTDEYRPLNQITRGSSWLRLPAFYPAFAEYSNPETKQDPAVVDTGPILRAFLPLGEQQSRQEIGDYKGVATVLDSRVICVRPELENPKLQINSNGDSPISLALVSSISASSSANGVLRDQSGIRKREYGCLVDPPLIKTPDNGRGITLCQVMPIASDLPSQMEIYYGVASGLTYLVLNATTSVRGKWWDLVFGSDLYEYSPVSNEINGEWIDLLFTDDGTMRISASLCYAASDTADLFIRAYSGMNRTEPLAEFDTNISKYRYDAVRNQLGQRKDGSWTHGMFSARGILQLEPRPSWSPGTHPEDYVRPWRSVGLSSPYISWVNNAARFEYPSVADYDPMNLWPPQVNYTAYLGTKNSGVSVDDSPVSGHNFSSIHPDPSFPALLQEILQHGGDIAHALSSLLTVLAASTYYDQLPQFNGQSEVEQTFFEPVLTPQTYRGYSFVMAVASTHLILLATILFQFLTGTKISSIGNAWQTFAQIKDPLTEELLDFNTLPSDEEVRRWMKRNADAKVSDRVSDSMGTFSNKHEEHAVQSALQPNDLVGIRLASSGTRTELARRQRAADSKLSHDVVKTSSVEDLP</sequence>
<keyword evidence="4" id="KW-1185">Reference proteome</keyword>
<dbReference type="eggNOG" id="ENOG502S4EJ">
    <property type="taxonomic scope" value="Eukaryota"/>
</dbReference>
<keyword evidence="2" id="KW-0472">Membrane</keyword>
<reference evidence="4" key="1">
    <citation type="journal article" date="2014" name="BMC Genomics">
        <title>Genome characteristics reveal the impact of lichenization on lichen-forming fungus Endocarpon pusillum Hedwig (Verrucariales, Ascomycota).</title>
        <authorList>
            <person name="Wang Y.-Y."/>
            <person name="Liu B."/>
            <person name="Zhang X.-Y."/>
            <person name="Zhou Q.-M."/>
            <person name="Zhang T."/>
            <person name="Li H."/>
            <person name="Yu Y.-F."/>
            <person name="Zhang X.-L."/>
            <person name="Hao X.-Y."/>
            <person name="Wang M."/>
            <person name="Wang L."/>
            <person name="Wei J.-C."/>
        </authorList>
    </citation>
    <scope>NUCLEOTIDE SEQUENCE [LARGE SCALE GENOMIC DNA]</scope>
    <source>
        <strain evidence="4">Z07020 / HMAS-L-300199</strain>
    </source>
</reference>
<evidence type="ECO:0000313" key="3">
    <source>
        <dbReference type="EMBL" id="ERF75021.1"/>
    </source>
</evidence>
<feature type="transmembrane region" description="Helical" evidence="2">
    <location>
        <begin position="88"/>
        <end position="114"/>
    </location>
</feature>
<evidence type="ECO:0000256" key="1">
    <source>
        <dbReference type="SAM" id="MobiDB-lite"/>
    </source>
</evidence>
<feature type="compositionally biased region" description="Polar residues" evidence="1">
    <location>
        <begin position="10"/>
        <end position="21"/>
    </location>
</feature>
<evidence type="ECO:0000256" key="2">
    <source>
        <dbReference type="SAM" id="Phobius"/>
    </source>
</evidence>
<gene>
    <name evidence="3" type="ORF">EPUS_08835</name>
</gene>
<feature type="transmembrane region" description="Helical" evidence="2">
    <location>
        <begin position="134"/>
        <end position="161"/>
    </location>
</feature>
<proteinExistence type="predicted"/>
<organism evidence="3 4">
    <name type="scientific">Endocarpon pusillum (strain Z07020 / HMAS-L-300199)</name>
    <name type="common">Lichen-forming fungus</name>
    <dbReference type="NCBI Taxonomy" id="1263415"/>
    <lineage>
        <taxon>Eukaryota</taxon>
        <taxon>Fungi</taxon>
        <taxon>Dikarya</taxon>
        <taxon>Ascomycota</taxon>
        <taxon>Pezizomycotina</taxon>
        <taxon>Eurotiomycetes</taxon>
        <taxon>Chaetothyriomycetidae</taxon>
        <taxon>Verrucariales</taxon>
        <taxon>Verrucariaceae</taxon>
        <taxon>Endocarpon</taxon>
    </lineage>
</organism>
<dbReference type="GeneID" id="19243677"/>
<protein>
    <submittedName>
        <fullName evidence="3">Uncharacterized protein</fullName>
    </submittedName>
</protein>
<dbReference type="RefSeq" id="XP_007787638.1">
    <property type="nucleotide sequence ID" value="XM_007789448.1"/>
</dbReference>
<feature type="region of interest" description="Disordered" evidence="1">
    <location>
        <begin position="1"/>
        <end position="21"/>
    </location>
</feature>
<dbReference type="EMBL" id="KE720834">
    <property type="protein sequence ID" value="ERF75021.1"/>
    <property type="molecule type" value="Genomic_DNA"/>
</dbReference>